<evidence type="ECO:0000313" key="3">
    <source>
        <dbReference type="Proteomes" id="UP000310066"/>
    </source>
</evidence>
<feature type="region of interest" description="Disordered" evidence="1">
    <location>
        <begin position="151"/>
        <end position="198"/>
    </location>
</feature>
<name>A0A4U0UT46_9PEZI</name>
<evidence type="ECO:0000256" key="1">
    <source>
        <dbReference type="SAM" id="MobiDB-lite"/>
    </source>
</evidence>
<dbReference type="Gene3D" id="1.25.40.20">
    <property type="entry name" value="Ankyrin repeat-containing domain"/>
    <property type="match status" value="1"/>
</dbReference>
<dbReference type="STRING" id="329885.A0A4U0UT46"/>
<dbReference type="Proteomes" id="UP000310066">
    <property type="component" value="Unassembled WGS sequence"/>
</dbReference>
<dbReference type="OrthoDB" id="19174at2759"/>
<dbReference type="InterPro" id="IPR036770">
    <property type="entry name" value="Ankyrin_rpt-contain_sf"/>
</dbReference>
<accession>A0A4U0UT46</accession>
<evidence type="ECO:0000313" key="2">
    <source>
        <dbReference type="EMBL" id="TKA39178.1"/>
    </source>
</evidence>
<dbReference type="Pfam" id="PF12796">
    <property type="entry name" value="Ank_2"/>
    <property type="match status" value="1"/>
</dbReference>
<comment type="caution">
    <text evidence="2">The sequence shown here is derived from an EMBL/GenBank/DDBJ whole genome shotgun (WGS) entry which is preliminary data.</text>
</comment>
<organism evidence="2 3">
    <name type="scientific">Friedmanniomyces endolithicus</name>
    <dbReference type="NCBI Taxonomy" id="329885"/>
    <lineage>
        <taxon>Eukaryota</taxon>
        <taxon>Fungi</taxon>
        <taxon>Dikarya</taxon>
        <taxon>Ascomycota</taxon>
        <taxon>Pezizomycotina</taxon>
        <taxon>Dothideomycetes</taxon>
        <taxon>Dothideomycetidae</taxon>
        <taxon>Mycosphaerellales</taxon>
        <taxon>Teratosphaeriaceae</taxon>
        <taxon>Friedmanniomyces</taxon>
    </lineage>
</organism>
<gene>
    <name evidence="2" type="ORF">B0A54_08487</name>
</gene>
<dbReference type="AlphaFoldDB" id="A0A4U0UT46"/>
<dbReference type="SUPFAM" id="SSF48403">
    <property type="entry name" value="Ankyrin repeat"/>
    <property type="match status" value="1"/>
</dbReference>
<dbReference type="InterPro" id="IPR002110">
    <property type="entry name" value="Ankyrin_rpt"/>
</dbReference>
<reference evidence="2 3" key="1">
    <citation type="submission" date="2017-03" db="EMBL/GenBank/DDBJ databases">
        <title>Genomes of endolithic fungi from Antarctica.</title>
        <authorList>
            <person name="Coleine C."/>
            <person name="Masonjones S."/>
            <person name="Stajich J.E."/>
        </authorList>
    </citation>
    <scope>NUCLEOTIDE SEQUENCE [LARGE SCALE GENOMIC DNA]</scope>
    <source>
        <strain evidence="2 3">CCFEE 5311</strain>
    </source>
</reference>
<protein>
    <submittedName>
        <fullName evidence="2">Uncharacterized protein</fullName>
    </submittedName>
</protein>
<proteinExistence type="predicted"/>
<dbReference type="EMBL" id="NAJP01000040">
    <property type="protein sequence ID" value="TKA39178.1"/>
    <property type="molecule type" value="Genomic_DNA"/>
</dbReference>
<sequence length="264" mass="28295">MGAAQSVPSKTLHTLASIRGTNGLSMATPSIDLLLNLVPDHPDRVVTQLRSHPSLASQQDAHGYSLVHAATSYNHTDLLRALVRDFAVDPNTIDEDGETALFNAETVDMAKVLLEIGVNPELRNTDGQIAAEKLDDEDEQPLVAAYLREAASHPIPESSTSAPDRTSGTTTSSSAQAGTVNGDANGLHAPPPLPNGVKIEVGTMQQDEAGEEPDPEFRRRIEELAAREDFQTEDGQRELRHLVEDAISGLTQDGQGSATRRRLG</sequence>